<dbReference type="EMBL" id="CP012333">
    <property type="protein sequence ID" value="AKV04559.1"/>
    <property type="molecule type" value="Genomic_DNA"/>
</dbReference>
<dbReference type="KEGG" id="llu:AKJ09_11222"/>
<reference evidence="2 3" key="1">
    <citation type="submission" date="2015-08" db="EMBL/GenBank/DDBJ databases">
        <authorList>
            <person name="Babu N.S."/>
            <person name="Beckwith C.J."/>
            <person name="Beseler K.G."/>
            <person name="Brison A."/>
            <person name="Carone J.V."/>
            <person name="Caskin T.P."/>
            <person name="Diamond M."/>
            <person name="Durham M.E."/>
            <person name="Foxe J.M."/>
            <person name="Go M."/>
            <person name="Henderson B.A."/>
            <person name="Jones I.B."/>
            <person name="McGettigan J.A."/>
            <person name="Micheletti S.J."/>
            <person name="Nasrallah M.E."/>
            <person name="Ortiz D."/>
            <person name="Piller C.R."/>
            <person name="Privatt S.R."/>
            <person name="Schneider S.L."/>
            <person name="Sharp S."/>
            <person name="Smith T.C."/>
            <person name="Stanton J.D."/>
            <person name="Ullery H.E."/>
            <person name="Wilson R.J."/>
            <person name="Serrano M.G."/>
            <person name="Buck G."/>
            <person name="Lee V."/>
            <person name="Wang Y."/>
            <person name="Carvalho R."/>
            <person name="Voegtly L."/>
            <person name="Shi R."/>
            <person name="Duckworth R."/>
            <person name="Johnson A."/>
            <person name="Loviza R."/>
            <person name="Walstead R."/>
            <person name="Shah Z."/>
            <person name="Kiflezghi M."/>
            <person name="Wade K."/>
            <person name="Ball S.L."/>
            <person name="Bradley K.W."/>
            <person name="Asai D.J."/>
            <person name="Bowman C.A."/>
            <person name="Russell D.A."/>
            <person name="Pope W.H."/>
            <person name="Jacobs-Sera D."/>
            <person name="Hendrix R.W."/>
            <person name="Hatfull G.F."/>
        </authorList>
    </citation>
    <scope>NUCLEOTIDE SEQUENCE [LARGE SCALE GENOMIC DNA]</scope>
    <source>
        <strain evidence="2 3">DSM 27648</strain>
    </source>
</reference>
<sequence length="89" mass="9830">MTIQGAGSAVHSQHDGERPCSSRTKYLRVWKAGHDAGDPEVWAEGRDRRMTPDAWRRYARSTALLVGKPANETSVDDSVHAELGVRRAS</sequence>
<protein>
    <submittedName>
        <fullName evidence="2">Uncharacterized protein</fullName>
    </submittedName>
</protein>
<feature type="region of interest" description="Disordered" evidence="1">
    <location>
        <begin position="1"/>
        <end position="21"/>
    </location>
</feature>
<evidence type="ECO:0000313" key="3">
    <source>
        <dbReference type="Proteomes" id="UP000064967"/>
    </source>
</evidence>
<keyword evidence="3" id="KW-1185">Reference proteome</keyword>
<organism evidence="2 3">
    <name type="scientific">Labilithrix luteola</name>
    <dbReference type="NCBI Taxonomy" id="1391654"/>
    <lineage>
        <taxon>Bacteria</taxon>
        <taxon>Pseudomonadati</taxon>
        <taxon>Myxococcota</taxon>
        <taxon>Polyangia</taxon>
        <taxon>Polyangiales</taxon>
        <taxon>Labilitrichaceae</taxon>
        <taxon>Labilithrix</taxon>
    </lineage>
</organism>
<evidence type="ECO:0000313" key="2">
    <source>
        <dbReference type="EMBL" id="AKV04559.1"/>
    </source>
</evidence>
<name>A0A0K1QFL5_9BACT</name>
<dbReference type="Proteomes" id="UP000064967">
    <property type="component" value="Chromosome"/>
</dbReference>
<accession>A0A0K1QFL5</accession>
<gene>
    <name evidence="2" type="ORF">AKJ09_11222</name>
</gene>
<proteinExistence type="predicted"/>
<dbReference type="AlphaFoldDB" id="A0A0K1QFL5"/>
<evidence type="ECO:0000256" key="1">
    <source>
        <dbReference type="SAM" id="MobiDB-lite"/>
    </source>
</evidence>